<dbReference type="NCBIfam" id="TIGR01392">
    <property type="entry name" value="homoserO_Ac_trn"/>
    <property type="match status" value="1"/>
</dbReference>
<evidence type="ECO:0000313" key="5">
    <source>
        <dbReference type="EMBL" id="TXB68939.1"/>
    </source>
</evidence>
<accession>A0A5C6S2T4</accession>
<dbReference type="GO" id="GO:0005737">
    <property type="term" value="C:cytoplasm"/>
    <property type="evidence" value="ECO:0007669"/>
    <property type="project" value="UniProtKB-SubCell"/>
</dbReference>
<comment type="subcellular location">
    <subcellularLocation>
        <location evidence="2">Cytoplasm</location>
    </subcellularLocation>
</comment>
<dbReference type="RefSeq" id="WP_147165826.1">
    <property type="nucleotide sequence ID" value="NZ_VOOR01000003.1"/>
</dbReference>
<comment type="caution">
    <text evidence="2">Lacks conserved residue(s) required for the propagation of feature annotation.</text>
</comment>
<proteinExistence type="inferred from homology"/>
<keyword evidence="2" id="KW-0486">Methionine biosynthesis</keyword>
<keyword evidence="6" id="KW-1185">Reference proteome</keyword>
<dbReference type="HAMAP" id="MF_00296">
    <property type="entry name" value="MetX_acyltransf"/>
    <property type="match status" value="1"/>
</dbReference>
<dbReference type="EC" id="2.3.1.31" evidence="2"/>
<dbReference type="GO" id="GO:0009086">
    <property type="term" value="P:methionine biosynthetic process"/>
    <property type="evidence" value="ECO:0007669"/>
    <property type="project" value="UniProtKB-UniRule"/>
</dbReference>
<dbReference type="GO" id="GO:0009092">
    <property type="term" value="P:homoserine metabolic process"/>
    <property type="evidence" value="ECO:0007669"/>
    <property type="project" value="TreeGrafter"/>
</dbReference>
<dbReference type="InterPro" id="IPR029058">
    <property type="entry name" value="AB_hydrolase_fold"/>
</dbReference>
<feature type="binding site" evidence="2">
    <location>
        <position position="318"/>
    </location>
    <ligand>
        <name>substrate</name>
    </ligand>
</feature>
<comment type="subunit">
    <text evidence="2">Homodimer.</text>
</comment>
<feature type="active site" description="Nucleophile" evidence="2 3">
    <location>
        <position position="134"/>
    </location>
</feature>
<dbReference type="Pfam" id="PF00561">
    <property type="entry name" value="Abhydrolase_1"/>
    <property type="match status" value="1"/>
</dbReference>
<keyword evidence="1 2" id="KW-0808">Transferase</keyword>
<sequence length="371" mass="40710">MLEYLKINDGLKLEGGGALPVVNIAYETFGAMAPGRDNVIWVFHALTGNTAVDDWWAGLFGKGKLLDPSRYFIVCANMLGSCYGSTNARSLNPKTGQAYGKDFPLITVRDMVKAHQYLQAHLGISQIRMGIGGSMGGQQLLEWAVSDPGLFQSICVLATNAVHSPWGIAFNEAQRMALQADPTLYDAGPQAGAAGLAAARSIAMLSYRNYRTYQNTQQEAAPGLLSGFRAASYQQYQGQKLVRRFDPLSYLALGRAMDSHDLGRGRGGVEKALRRITADALVVGIHSDVLFPVEEQALLAAHIPRAQLELFDSTYGHDGFLIEYQAIDRLARPFLEGRAELQEAGKYRLRRQRRNGFGFRPLQALPGTEHF</sequence>
<protein>
    <recommendedName>
        <fullName evidence="2">Homoserine O-acetyltransferase</fullName>
        <shortName evidence="2">HAT</shortName>
        <ecNumber evidence="2">2.3.1.31</ecNumber>
    </recommendedName>
    <alternativeName>
        <fullName evidence="2">Homoserine transacetylase</fullName>
        <shortName evidence="2">HTA</shortName>
    </alternativeName>
</protein>
<dbReference type="InterPro" id="IPR008220">
    <property type="entry name" value="HAT_MetX-like"/>
</dbReference>
<dbReference type="InterPro" id="IPR000073">
    <property type="entry name" value="AB_hydrolase_1"/>
</dbReference>
<dbReference type="UniPathway" id="UPA00051">
    <property type="reaction ID" value="UER00074"/>
</dbReference>
<name>A0A5C6S2T4_9BACT</name>
<comment type="caution">
    <text evidence="5">The sequence shown here is derived from an EMBL/GenBank/DDBJ whole genome shotgun (WGS) entry which is preliminary data.</text>
</comment>
<dbReference type="OrthoDB" id="9800754at2"/>
<comment type="pathway">
    <text evidence="2">Amino-acid biosynthesis; L-methionine biosynthesis via de novo pathway; O-acetyl-L-homoserine from L-homoserine: step 1/1.</text>
</comment>
<feature type="binding site" evidence="2">
    <location>
        <position position="200"/>
    </location>
    <ligand>
        <name>substrate</name>
    </ligand>
</feature>
<feature type="active site" evidence="2 3">
    <location>
        <position position="288"/>
    </location>
</feature>
<dbReference type="PANTHER" id="PTHR32268">
    <property type="entry name" value="HOMOSERINE O-ACETYLTRANSFERASE"/>
    <property type="match status" value="1"/>
</dbReference>
<comment type="function">
    <text evidence="2">Transfers an acetyl group from acetyl-CoA to L-homoserine, forming acetyl-L-homoserine.</text>
</comment>
<keyword evidence="2" id="KW-0028">Amino-acid biosynthesis</keyword>
<feature type="domain" description="AB hydrolase-1" evidence="4">
    <location>
        <begin position="40"/>
        <end position="321"/>
    </location>
</feature>
<dbReference type="Proteomes" id="UP000321580">
    <property type="component" value="Unassembled WGS sequence"/>
</dbReference>
<organism evidence="5 6">
    <name type="scientific">Phaeodactylibacter luteus</name>
    <dbReference type="NCBI Taxonomy" id="1564516"/>
    <lineage>
        <taxon>Bacteria</taxon>
        <taxon>Pseudomonadati</taxon>
        <taxon>Bacteroidota</taxon>
        <taxon>Saprospiria</taxon>
        <taxon>Saprospirales</taxon>
        <taxon>Haliscomenobacteraceae</taxon>
        <taxon>Phaeodactylibacter</taxon>
    </lineage>
</organism>
<comment type="catalytic activity">
    <reaction evidence="2">
        <text>L-homoserine + acetyl-CoA = O-acetyl-L-homoserine + CoA</text>
        <dbReference type="Rhea" id="RHEA:13701"/>
        <dbReference type="ChEBI" id="CHEBI:57287"/>
        <dbReference type="ChEBI" id="CHEBI:57288"/>
        <dbReference type="ChEBI" id="CHEBI:57476"/>
        <dbReference type="ChEBI" id="CHEBI:57716"/>
        <dbReference type="EC" id="2.3.1.31"/>
    </reaction>
</comment>
<dbReference type="PANTHER" id="PTHR32268:SF11">
    <property type="entry name" value="HOMOSERINE O-ACETYLTRANSFERASE"/>
    <property type="match status" value="1"/>
</dbReference>
<evidence type="ECO:0000256" key="3">
    <source>
        <dbReference type="PIRSR" id="PIRSR000443-1"/>
    </source>
</evidence>
<evidence type="ECO:0000256" key="1">
    <source>
        <dbReference type="ARBA" id="ARBA00022679"/>
    </source>
</evidence>
<dbReference type="PIRSF" id="PIRSF000443">
    <property type="entry name" value="Homoser_Ac_trans"/>
    <property type="match status" value="1"/>
</dbReference>
<dbReference type="SUPFAM" id="SSF53474">
    <property type="entry name" value="alpha/beta-Hydrolases"/>
    <property type="match status" value="1"/>
</dbReference>
<gene>
    <name evidence="5" type="primary">metX</name>
    <name evidence="2" type="synonym">metXA</name>
    <name evidence="5" type="ORF">FRY97_02400</name>
</gene>
<evidence type="ECO:0000259" key="4">
    <source>
        <dbReference type="Pfam" id="PF00561"/>
    </source>
</evidence>
<evidence type="ECO:0000256" key="2">
    <source>
        <dbReference type="HAMAP-Rule" id="MF_00296"/>
    </source>
</evidence>
<dbReference type="EMBL" id="VOOR01000003">
    <property type="protein sequence ID" value="TXB68939.1"/>
    <property type="molecule type" value="Genomic_DNA"/>
</dbReference>
<dbReference type="AlphaFoldDB" id="A0A5C6S2T4"/>
<feature type="active site" evidence="2 3">
    <location>
        <position position="317"/>
    </location>
</feature>
<keyword evidence="2 5" id="KW-0012">Acyltransferase</keyword>
<dbReference type="GO" id="GO:0004414">
    <property type="term" value="F:homoserine O-acetyltransferase activity"/>
    <property type="evidence" value="ECO:0007669"/>
    <property type="project" value="UniProtKB-UniRule"/>
</dbReference>
<dbReference type="Gene3D" id="3.40.50.1820">
    <property type="entry name" value="alpha/beta hydrolase"/>
    <property type="match status" value="1"/>
</dbReference>
<comment type="similarity">
    <text evidence="2">Belongs to the AB hydrolase superfamily. MetX family.</text>
</comment>
<reference evidence="5 6" key="1">
    <citation type="submission" date="2019-08" db="EMBL/GenBank/DDBJ databases">
        <title>Genome of Phaeodactylibacter luteus.</title>
        <authorList>
            <person name="Bowman J.P."/>
        </authorList>
    </citation>
    <scope>NUCLEOTIDE SEQUENCE [LARGE SCALE GENOMIC DNA]</scope>
    <source>
        <strain evidence="5 6">KCTC 42180</strain>
    </source>
</reference>
<keyword evidence="2" id="KW-0963">Cytoplasm</keyword>
<evidence type="ECO:0000313" key="6">
    <source>
        <dbReference type="Proteomes" id="UP000321580"/>
    </source>
</evidence>